<comment type="caution">
    <text evidence="2">The sequence shown here is derived from an EMBL/GenBank/DDBJ whole genome shotgun (WGS) entry which is preliminary data.</text>
</comment>
<evidence type="ECO:0000313" key="3">
    <source>
        <dbReference type="Proteomes" id="UP001159363"/>
    </source>
</evidence>
<proteinExistence type="predicted"/>
<evidence type="ECO:0000313" key="2">
    <source>
        <dbReference type="EMBL" id="KAJ8888118.1"/>
    </source>
</evidence>
<keyword evidence="3" id="KW-1185">Reference proteome</keyword>
<dbReference type="EMBL" id="JARBHB010000003">
    <property type="protein sequence ID" value="KAJ8888118.1"/>
    <property type="molecule type" value="Genomic_DNA"/>
</dbReference>
<accession>A0ABQ9HUQ3</accession>
<sequence length="534" mass="56904">MLFEKVIHLKWIKGGDFSRPEWLQSALRVINKGRELENFANSFRDKIGVKHIHSEVTFAIGSQFIRPAMHARLSANNRLARKHLANPITGRCEVTANEHTAEAPQTSKRVTNVVGKEEKGRGPAQSDPGYSGVNVGQGGAGGGRKESITSEARNKASCPCRNSHATLLACSSSPSSSSVLELAASCGTPGLLASIKGEPGSIPAGSLMWDSYRMTPLVGGFSRRSAVSPAAPESSIILIGSQHLAVKRRPTLFTHSLTRDCGRGLLGSSRVEDVFSNLSAIVAVATIREQYLTNRRRSGNSLESHSGGPGFDSRSGDPDFGFPKLLQANAGMGPKQRPSRIPSHSLPILPPCATCAVSNDLAYGATPELKGGGTPSHVQKSGVTRPGIEPGPPWWEASRLTAHPPRPSPILEMFFDRKCPGGASLAGRRHVVMVTVGGGGRGGLREVSQAAAQRAAGVCPAAVMPAGREASWSFERSLMHWRSDEALEVRVNVARIAPSLLEFGRGIPTGSMLSKVLKFVANNLYLRKKRTFGA</sequence>
<reference evidence="2 3" key="1">
    <citation type="submission" date="2023-02" db="EMBL/GenBank/DDBJ databases">
        <title>LHISI_Scaffold_Assembly.</title>
        <authorList>
            <person name="Stuart O.P."/>
            <person name="Cleave R."/>
            <person name="Magrath M.J.L."/>
            <person name="Mikheyev A.S."/>
        </authorList>
    </citation>
    <scope>NUCLEOTIDE SEQUENCE [LARGE SCALE GENOMIC DNA]</scope>
    <source>
        <strain evidence="2">Daus_M_001</strain>
        <tissue evidence="2">Leg muscle</tissue>
    </source>
</reference>
<feature type="region of interest" description="Disordered" evidence="1">
    <location>
        <begin position="368"/>
        <end position="393"/>
    </location>
</feature>
<dbReference type="Proteomes" id="UP001159363">
    <property type="component" value="Chromosome 3"/>
</dbReference>
<name>A0ABQ9HUQ3_9NEOP</name>
<feature type="region of interest" description="Disordered" evidence="1">
    <location>
        <begin position="98"/>
        <end position="150"/>
    </location>
</feature>
<organism evidence="2 3">
    <name type="scientific">Dryococelus australis</name>
    <dbReference type="NCBI Taxonomy" id="614101"/>
    <lineage>
        <taxon>Eukaryota</taxon>
        <taxon>Metazoa</taxon>
        <taxon>Ecdysozoa</taxon>
        <taxon>Arthropoda</taxon>
        <taxon>Hexapoda</taxon>
        <taxon>Insecta</taxon>
        <taxon>Pterygota</taxon>
        <taxon>Neoptera</taxon>
        <taxon>Polyneoptera</taxon>
        <taxon>Phasmatodea</taxon>
        <taxon>Verophasmatodea</taxon>
        <taxon>Anareolatae</taxon>
        <taxon>Phasmatidae</taxon>
        <taxon>Eurycanthinae</taxon>
        <taxon>Dryococelus</taxon>
    </lineage>
</organism>
<protein>
    <submittedName>
        <fullName evidence="2">Uncharacterized protein</fullName>
    </submittedName>
</protein>
<gene>
    <name evidence="2" type="ORF">PR048_007605</name>
</gene>
<feature type="region of interest" description="Disordered" evidence="1">
    <location>
        <begin position="297"/>
        <end position="324"/>
    </location>
</feature>
<evidence type="ECO:0000256" key="1">
    <source>
        <dbReference type="SAM" id="MobiDB-lite"/>
    </source>
</evidence>